<reference evidence="2 3" key="1">
    <citation type="submission" date="2023-09" db="EMBL/GenBank/DDBJ databases">
        <authorList>
            <person name="Wang M."/>
        </authorList>
    </citation>
    <scope>NUCLEOTIDE SEQUENCE [LARGE SCALE GENOMIC DNA]</scope>
    <source>
        <strain evidence="2">GT-2023</strain>
        <tissue evidence="2">Liver</tissue>
    </source>
</reference>
<dbReference type="Pfam" id="PF13843">
    <property type="entry name" value="DDE_Tnp_1_7"/>
    <property type="match status" value="1"/>
</dbReference>
<protein>
    <recommendedName>
        <fullName evidence="1">PiggyBac transposable element-derived protein domain-containing protein</fullName>
    </recommendedName>
</protein>
<organism evidence="2 3">
    <name type="scientific">Cirrhinus molitorella</name>
    <name type="common">mud carp</name>
    <dbReference type="NCBI Taxonomy" id="172907"/>
    <lineage>
        <taxon>Eukaryota</taxon>
        <taxon>Metazoa</taxon>
        <taxon>Chordata</taxon>
        <taxon>Craniata</taxon>
        <taxon>Vertebrata</taxon>
        <taxon>Euteleostomi</taxon>
        <taxon>Actinopterygii</taxon>
        <taxon>Neopterygii</taxon>
        <taxon>Teleostei</taxon>
        <taxon>Ostariophysi</taxon>
        <taxon>Cypriniformes</taxon>
        <taxon>Cyprinidae</taxon>
        <taxon>Labeoninae</taxon>
        <taxon>Labeonini</taxon>
        <taxon>Cirrhinus</taxon>
    </lineage>
</organism>
<dbReference type="Proteomes" id="UP001558613">
    <property type="component" value="Unassembled WGS sequence"/>
</dbReference>
<proteinExistence type="predicted"/>
<gene>
    <name evidence="2" type="ORF">QQF64_036399</name>
</gene>
<evidence type="ECO:0000259" key="1">
    <source>
        <dbReference type="Pfam" id="PF13843"/>
    </source>
</evidence>
<keyword evidence="3" id="KW-1185">Reference proteome</keyword>
<accession>A0ABR3NIG7</accession>
<feature type="domain" description="PiggyBac transposable element-derived protein" evidence="1">
    <location>
        <begin position="4"/>
        <end position="59"/>
    </location>
</feature>
<evidence type="ECO:0000313" key="3">
    <source>
        <dbReference type="Proteomes" id="UP001558613"/>
    </source>
</evidence>
<comment type="caution">
    <text evidence="2">The sequence shown here is derived from an EMBL/GenBank/DDBJ whole genome shotgun (WGS) entry which is preliminary data.</text>
</comment>
<sequence length="111" mass="12780">MAAFGQMFVPHRDLCINESLLLWQGQLRFRQYIPSKRKRFGIKTVPCCLMSDWYVLQCESPTLVPVQTSHMLRTWLCPGKVVLTTSNVNNRYIKSFSLPSPARAKTEACGW</sequence>
<dbReference type="InterPro" id="IPR029526">
    <property type="entry name" value="PGBD"/>
</dbReference>
<evidence type="ECO:0000313" key="2">
    <source>
        <dbReference type="EMBL" id="KAL1276776.1"/>
    </source>
</evidence>
<name>A0ABR3NIG7_9TELE</name>
<dbReference type="EMBL" id="JAYMGO010000004">
    <property type="protein sequence ID" value="KAL1276776.1"/>
    <property type="molecule type" value="Genomic_DNA"/>
</dbReference>